<evidence type="ECO:0000313" key="2">
    <source>
        <dbReference type="EMBL" id="KAF9329095.1"/>
    </source>
</evidence>
<dbReference type="AlphaFoldDB" id="A0A9P5SJD5"/>
<protein>
    <recommendedName>
        <fullName evidence="1">Arrestin C-terminal-like domain-containing protein</fullName>
    </recommendedName>
</protein>
<dbReference type="EMBL" id="JAAAUY010000505">
    <property type="protein sequence ID" value="KAF9329095.1"/>
    <property type="molecule type" value="Genomic_DNA"/>
</dbReference>
<gene>
    <name evidence="2" type="ORF">BG006_007813</name>
</gene>
<organism evidence="2 3">
    <name type="scientific">Podila minutissima</name>
    <dbReference type="NCBI Taxonomy" id="64525"/>
    <lineage>
        <taxon>Eukaryota</taxon>
        <taxon>Fungi</taxon>
        <taxon>Fungi incertae sedis</taxon>
        <taxon>Mucoromycota</taxon>
        <taxon>Mortierellomycotina</taxon>
        <taxon>Mortierellomycetes</taxon>
        <taxon>Mortierellales</taxon>
        <taxon>Mortierellaceae</taxon>
        <taxon>Podila</taxon>
    </lineage>
</organism>
<feature type="domain" description="Arrestin C-terminal-like" evidence="1">
    <location>
        <begin position="168"/>
        <end position="296"/>
    </location>
</feature>
<dbReference type="Gene3D" id="2.60.40.640">
    <property type="match status" value="1"/>
</dbReference>
<sequence>MGAKVKRQKSLVIEIKGGQPGGPDEAVIFYGQLDRPTVVRCTIRSTTNYECKGDCIEYRVTGRALSSWSEGEDSRSGKDVSHRQVWDLSVNHPKPGRIAAGSYQASFDAILSPTFPSTSETKGGRVTYLVEAKDLNVVKFQRIWYSATSLPPPSIGPIMTVGSCAGVWRDTLPYSIIIPAGTLFLGQLVPVTIRLGPLLANSPKAGQQIRLIGLKLQLKQYAHLATNSGDSTEVRKRVVVNLALVHWPKHAVREDRDTVLVQLPTLPDLAPTTETSVYSVRHSLNLAVGIGMNDMAGVMKAKVKVDITGPRPPAEYPIAPQVQGKLEAIDEVK</sequence>
<keyword evidence="3" id="KW-1185">Reference proteome</keyword>
<dbReference type="Proteomes" id="UP000696485">
    <property type="component" value="Unassembled WGS sequence"/>
</dbReference>
<evidence type="ECO:0000313" key="3">
    <source>
        <dbReference type="Proteomes" id="UP000696485"/>
    </source>
</evidence>
<dbReference type="InterPro" id="IPR011022">
    <property type="entry name" value="Arrestin_C-like"/>
</dbReference>
<dbReference type="InterPro" id="IPR014752">
    <property type="entry name" value="Arrestin-like_C"/>
</dbReference>
<dbReference type="Pfam" id="PF02752">
    <property type="entry name" value="Arrestin_C"/>
    <property type="match status" value="1"/>
</dbReference>
<name>A0A9P5SJD5_9FUNG</name>
<proteinExistence type="predicted"/>
<comment type="caution">
    <text evidence="2">The sequence shown here is derived from an EMBL/GenBank/DDBJ whole genome shotgun (WGS) entry which is preliminary data.</text>
</comment>
<evidence type="ECO:0000259" key="1">
    <source>
        <dbReference type="Pfam" id="PF02752"/>
    </source>
</evidence>
<accession>A0A9P5SJD5</accession>
<reference evidence="2" key="1">
    <citation type="journal article" date="2020" name="Fungal Divers.">
        <title>Resolving the Mortierellaceae phylogeny through synthesis of multi-gene phylogenetics and phylogenomics.</title>
        <authorList>
            <person name="Vandepol N."/>
            <person name="Liber J."/>
            <person name="Desiro A."/>
            <person name="Na H."/>
            <person name="Kennedy M."/>
            <person name="Barry K."/>
            <person name="Grigoriev I.V."/>
            <person name="Miller A.N."/>
            <person name="O'Donnell K."/>
            <person name="Stajich J.E."/>
            <person name="Bonito G."/>
        </authorList>
    </citation>
    <scope>NUCLEOTIDE SEQUENCE</scope>
    <source>
        <strain evidence="2">NVP1</strain>
    </source>
</reference>